<reference evidence="1" key="1">
    <citation type="journal article" date="2014" name="Front. Microbiol.">
        <title>High frequency of phylogenetically diverse reductive dehalogenase-homologous genes in deep subseafloor sedimentary metagenomes.</title>
        <authorList>
            <person name="Kawai M."/>
            <person name="Futagami T."/>
            <person name="Toyoda A."/>
            <person name="Takaki Y."/>
            <person name="Nishi S."/>
            <person name="Hori S."/>
            <person name="Arai W."/>
            <person name="Tsubouchi T."/>
            <person name="Morono Y."/>
            <person name="Uchiyama I."/>
            <person name="Ito T."/>
            <person name="Fujiyama A."/>
            <person name="Inagaki F."/>
            <person name="Takami H."/>
        </authorList>
    </citation>
    <scope>NUCLEOTIDE SEQUENCE</scope>
    <source>
        <strain evidence="1">Expedition CK06-06</strain>
    </source>
</reference>
<comment type="caution">
    <text evidence="1">The sequence shown here is derived from an EMBL/GenBank/DDBJ whole genome shotgun (WGS) entry which is preliminary data.</text>
</comment>
<gene>
    <name evidence="1" type="ORF">S12H4_20556</name>
</gene>
<dbReference type="EMBL" id="BARW01010439">
    <property type="protein sequence ID" value="GAI76287.1"/>
    <property type="molecule type" value="Genomic_DNA"/>
</dbReference>
<feature type="non-terminal residue" evidence="1">
    <location>
        <position position="63"/>
    </location>
</feature>
<protein>
    <submittedName>
        <fullName evidence="1">Uncharacterized protein</fullName>
    </submittedName>
</protein>
<name>X1R6B1_9ZZZZ</name>
<organism evidence="1">
    <name type="scientific">marine sediment metagenome</name>
    <dbReference type="NCBI Taxonomy" id="412755"/>
    <lineage>
        <taxon>unclassified sequences</taxon>
        <taxon>metagenomes</taxon>
        <taxon>ecological metagenomes</taxon>
    </lineage>
</organism>
<proteinExistence type="predicted"/>
<accession>X1R6B1</accession>
<dbReference type="AlphaFoldDB" id="X1R6B1"/>
<evidence type="ECO:0000313" key="1">
    <source>
        <dbReference type="EMBL" id="GAI76287.1"/>
    </source>
</evidence>
<sequence length="63" mass="7297">MIEEIKMYRILQTFDKNKLKNIPEMIAQEFQAIHLNQQIKPGMKIGITVGSRGIDNLQLIIKT</sequence>